<feature type="region of interest" description="Disordered" evidence="1">
    <location>
        <begin position="237"/>
        <end position="431"/>
    </location>
</feature>
<gene>
    <name evidence="3" type="ORF">FA15DRAFT_667932</name>
</gene>
<keyword evidence="2" id="KW-1133">Transmembrane helix</keyword>
<dbReference type="EMBL" id="ML210180">
    <property type="protein sequence ID" value="TFK25940.1"/>
    <property type="molecule type" value="Genomic_DNA"/>
</dbReference>
<feature type="compositionally biased region" description="Low complexity" evidence="1">
    <location>
        <begin position="325"/>
        <end position="339"/>
    </location>
</feature>
<dbReference type="Pfam" id="PF12400">
    <property type="entry name" value="STIMATE"/>
    <property type="match status" value="1"/>
</dbReference>
<evidence type="ECO:0000313" key="3">
    <source>
        <dbReference type="EMBL" id="TFK25940.1"/>
    </source>
</evidence>
<feature type="transmembrane region" description="Helical" evidence="2">
    <location>
        <begin position="203"/>
        <end position="222"/>
    </location>
</feature>
<feature type="transmembrane region" description="Helical" evidence="2">
    <location>
        <begin position="159"/>
        <end position="183"/>
    </location>
</feature>
<feature type="compositionally biased region" description="Polar residues" evidence="1">
    <location>
        <begin position="349"/>
        <end position="363"/>
    </location>
</feature>
<dbReference type="AlphaFoldDB" id="A0A5C3L0I0"/>
<feature type="transmembrane region" description="Helical" evidence="2">
    <location>
        <begin position="32"/>
        <end position="54"/>
    </location>
</feature>
<evidence type="ECO:0000256" key="2">
    <source>
        <dbReference type="SAM" id="Phobius"/>
    </source>
</evidence>
<sequence>MDFFAVVRSEEGLLATAVDTKAPLDPGPSCELLGPTALIVQGLMGILVIGSLVFKRYREKPRRPWRIWLFDVSKQVVGQMFVHGVNVLISGVISELTDRNACVFYFLNILIDTTLGVLIIYGALHALIFLFSEKLGYKGFESGVYGNPPLISYWLRQTATYLICLLAMKIVVIGIFMFIPGVFSVGAWLLSWTQTGNGDVLEVIFVMGIFPIAMNILQFWLIDSIVKGTTSEPALALDTANPLDDPDREPLFNASDDEDDTSLRRPRDLENQISPHPSQTTFGSEQRSHDTGITTPDNEETKYFKDSETGGRQGDDSDKHSYPPSLSNSLGSSSSGSGKSAKEAKSLLQQKTRTKTASPSPQRVESHVQLEPVSLKPIVHTNNHAPQKSDDWAVTWDQEDDWAEQPPPTEVKAQEHDRNTTVDLQRPRRLS</sequence>
<evidence type="ECO:0000256" key="1">
    <source>
        <dbReference type="SAM" id="MobiDB-lite"/>
    </source>
</evidence>
<dbReference type="OrthoDB" id="431202at2759"/>
<name>A0A5C3L0I0_COPMA</name>
<dbReference type="PANTHER" id="PTHR31735:SF1">
    <property type="entry name" value="VACUOLAR MEMBRANE PROTEIN YPL162C"/>
    <property type="match status" value="1"/>
</dbReference>
<evidence type="ECO:0000313" key="4">
    <source>
        <dbReference type="Proteomes" id="UP000307440"/>
    </source>
</evidence>
<protein>
    <recommendedName>
        <fullName evidence="5">Vacuolar membrane protein</fullName>
    </recommendedName>
</protein>
<evidence type="ECO:0008006" key="5">
    <source>
        <dbReference type="Google" id="ProtNLM"/>
    </source>
</evidence>
<feature type="transmembrane region" description="Helical" evidence="2">
    <location>
        <begin position="75"/>
        <end position="93"/>
    </location>
</feature>
<accession>A0A5C3L0I0</accession>
<dbReference type="GO" id="GO:0016020">
    <property type="term" value="C:membrane"/>
    <property type="evidence" value="ECO:0007669"/>
    <property type="project" value="TreeGrafter"/>
</dbReference>
<feature type="transmembrane region" description="Helical" evidence="2">
    <location>
        <begin position="105"/>
        <end position="131"/>
    </location>
</feature>
<feature type="compositionally biased region" description="Polar residues" evidence="1">
    <location>
        <begin position="271"/>
        <end position="296"/>
    </location>
</feature>
<feature type="compositionally biased region" description="Basic and acidic residues" evidence="1">
    <location>
        <begin position="299"/>
        <end position="321"/>
    </location>
</feature>
<dbReference type="PANTHER" id="PTHR31735">
    <property type="entry name" value="VACUOLAR MEMBRANE PROTEIN YPL162C"/>
    <property type="match status" value="1"/>
</dbReference>
<dbReference type="STRING" id="230819.A0A5C3L0I0"/>
<reference evidence="3 4" key="1">
    <citation type="journal article" date="2019" name="Nat. Ecol. Evol.">
        <title>Megaphylogeny resolves global patterns of mushroom evolution.</title>
        <authorList>
            <person name="Varga T."/>
            <person name="Krizsan K."/>
            <person name="Foldi C."/>
            <person name="Dima B."/>
            <person name="Sanchez-Garcia M."/>
            <person name="Sanchez-Ramirez S."/>
            <person name="Szollosi G.J."/>
            <person name="Szarkandi J.G."/>
            <person name="Papp V."/>
            <person name="Albert L."/>
            <person name="Andreopoulos W."/>
            <person name="Angelini C."/>
            <person name="Antonin V."/>
            <person name="Barry K.W."/>
            <person name="Bougher N.L."/>
            <person name="Buchanan P."/>
            <person name="Buyck B."/>
            <person name="Bense V."/>
            <person name="Catcheside P."/>
            <person name="Chovatia M."/>
            <person name="Cooper J."/>
            <person name="Damon W."/>
            <person name="Desjardin D."/>
            <person name="Finy P."/>
            <person name="Geml J."/>
            <person name="Haridas S."/>
            <person name="Hughes K."/>
            <person name="Justo A."/>
            <person name="Karasinski D."/>
            <person name="Kautmanova I."/>
            <person name="Kiss B."/>
            <person name="Kocsube S."/>
            <person name="Kotiranta H."/>
            <person name="LaButti K.M."/>
            <person name="Lechner B.E."/>
            <person name="Liimatainen K."/>
            <person name="Lipzen A."/>
            <person name="Lukacs Z."/>
            <person name="Mihaltcheva S."/>
            <person name="Morgado L.N."/>
            <person name="Niskanen T."/>
            <person name="Noordeloos M.E."/>
            <person name="Ohm R.A."/>
            <person name="Ortiz-Santana B."/>
            <person name="Ovrebo C."/>
            <person name="Racz N."/>
            <person name="Riley R."/>
            <person name="Savchenko A."/>
            <person name="Shiryaev A."/>
            <person name="Soop K."/>
            <person name="Spirin V."/>
            <person name="Szebenyi C."/>
            <person name="Tomsovsky M."/>
            <person name="Tulloss R.E."/>
            <person name="Uehling J."/>
            <person name="Grigoriev I.V."/>
            <person name="Vagvolgyi C."/>
            <person name="Papp T."/>
            <person name="Martin F.M."/>
            <person name="Miettinen O."/>
            <person name="Hibbett D.S."/>
            <person name="Nagy L.G."/>
        </authorList>
    </citation>
    <scope>NUCLEOTIDE SEQUENCE [LARGE SCALE GENOMIC DNA]</scope>
    <source>
        <strain evidence="3 4">CBS 121175</strain>
    </source>
</reference>
<feature type="compositionally biased region" description="Basic and acidic residues" evidence="1">
    <location>
        <begin position="261"/>
        <end position="270"/>
    </location>
</feature>
<proteinExistence type="predicted"/>
<keyword evidence="4" id="KW-1185">Reference proteome</keyword>
<dbReference type="InterPro" id="IPR022127">
    <property type="entry name" value="STIMATE/YPL162C"/>
</dbReference>
<organism evidence="3 4">
    <name type="scientific">Coprinopsis marcescibilis</name>
    <name type="common">Agaric fungus</name>
    <name type="synonym">Psathyrella marcescibilis</name>
    <dbReference type="NCBI Taxonomy" id="230819"/>
    <lineage>
        <taxon>Eukaryota</taxon>
        <taxon>Fungi</taxon>
        <taxon>Dikarya</taxon>
        <taxon>Basidiomycota</taxon>
        <taxon>Agaricomycotina</taxon>
        <taxon>Agaricomycetes</taxon>
        <taxon>Agaricomycetidae</taxon>
        <taxon>Agaricales</taxon>
        <taxon>Agaricineae</taxon>
        <taxon>Psathyrellaceae</taxon>
        <taxon>Coprinopsis</taxon>
    </lineage>
</organism>
<keyword evidence="2" id="KW-0472">Membrane</keyword>
<dbReference type="Proteomes" id="UP000307440">
    <property type="component" value="Unassembled WGS sequence"/>
</dbReference>
<keyword evidence="2" id="KW-0812">Transmembrane</keyword>